<dbReference type="PANTHER" id="PTHR40094:SF1">
    <property type="entry name" value="UBIQUITIN DOMAIN-CONTAINING PROTEIN"/>
    <property type="match status" value="1"/>
</dbReference>
<dbReference type="InterPro" id="IPR008930">
    <property type="entry name" value="Terpenoid_cyclase/PrenylTrfase"/>
</dbReference>
<dbReference type="Pfam" id="PF07703">
    <property type="entry name" value="A2M_BRD"/>
    <property type="match status" value="1"/>
</dbReference>
<dbReference type="InterPro" id="IPR021868">
    <property type="entry name" value="Alpha_2_Macroglob_MG3"/>
</dbReference>
<dbReference type="Pfam" id="PF01835">
    <property type="entry name" value="MG2"/>
    <property type="match status" value="1"/>
</dbReference>
<reference evidence="6 7" key="1">
    <citation type="submission" date="2021-11" db="EMBL/GenBank/DDBJ databases">
        <authorList>
            <person name="Liang Q."/>
            <person name="Mou H."/>
            <person name="Liu Z."/>
        </authorList>
    </citation>
    <scope>NUCLEOTIDE SEQUENCE [LARGE SCALE GENOMIC DNA]</scope>
    <source>
        <strain evidence="6 7">CHU3</strain>
    </source>
</reference>
<evidence type="ECO:0000259" key="4">
    <source>
        <dbReference type="SMART" id="SM01359"/>
    </source>
</evidence>
<comment type="similarity">
    <text evidence="1">Belongs to the protease inhibitor I39 (alpha-2-macroglobulin) family. Bacterial alpha-2-macroglobulin subfamily.</text>
</comment>
<evidence type="ECO:0000256" key="1">
    <source>
        <dbReference type="ARBA" id="ARBA00010556"/>
    </source>
</evidence>
<dbReference type="InterPro" id="IPR041246">
    <property type="entry name" value="Bact_MG10"/>
</dbReference>
<dbReference type="RefSeq" id="WP_263570245.1">
    <property type="nucleotide sequence ID" value="NZ_JAJIRN010000002.1"/>
</dbReference>
<dbReference type="InterPro" id="IPR011625">
    <property type="entry name" value="A2M_N_BRD"/>
</dbReference>
<organism evidence="6 7">
    <name type="scientific">Roseateles oligotrophus</name>
    <dbReference type="NCBI Taxonomy" id="1769250"/>
    <lineage>
        <taxon>Bacteria</taxon>
        <taxon>Pseudomonadati</taxon>
        <taxon>Pseudomonadota</taxon>
        <taxon>Betaproteobacteria</taxon>
        <taxon>Burkholderiales</taxon>
        <taxon>Sphaerotilaceae</taxon>
        <taxon>Roseateles</taxon>
    </lineage>
</organism>
<evidence type="ECO:0000256" key="3">
    <source>
        <dbReference type="SAM" id="SignalP"/>
    </source>
</evidence>
<proteinExistence type="inferred from homology"/>
<feature type="signal peptide" evidence="3">
    <location>
        <begin position="1"/>
        <end position="30"/>
    </location>
</feature>
<feature type="region of interest" description="Disordered" evidence="2">
    <location>
        <begin position="826"/>
        <end position="854"/>
    </location>
</feature>
<accession>A0ABT2YC71</accession>
<dbReference type="EMBL" id="JAJIRN010000002">
    <property type="protein sequence ID" value="MCV2367633.1"/>
    <property type="molecule type" value="Genomic_DNA"/>
</dbReference>
<dbReference type="SUPFAM" id="SSF48239">
    <property type="entry name" value="Terpenoid cyclases/Protein prenyltransferases"/>
    <property type="match status" value="1"/>
</dbReference>
<evidence type="ECO:0000256" key="2">
    <source>
        <dbReference type="SAM" id="MobiDB-lite"/>
    </source>
</evidence>
<protein>
    <submittedName>
        <fullName evidence="6">Alpha-2-macroglobulin</fullName>
    </submittedName>
</protein>
<keyword evidence="7" id="KW-1185">Reference proteome</keyword>
<sequence>MMRWNGKFSAVAALLKGLGLWLLAITCAHATTVTVSPSGEVAEVRQIRLGFSEAVVAAGDPRLPAPASLHCSDAAGVVKPSGSARWSTAREWLFDLNEPLAAGLKCQILLKDDFKPIASAITGPREFAFGTGAAIVLQTWPWSGSQIEEDQHFLLKLNGGLSAAEVAKRAWCEVEGLGERLPALIADDAARAAVMKSQRIVKNIERHWLLHCQRPLPAGAKLNLVWSHGKAGATQRYQYQVRRPFTADFSCERERANAPCIPVRPLRLLFSEPVPRELALQVRLKPASGALLAPKLAADDKAPELSELSFPAPLAENAQFTLSLPAGLKDASGRVLSNAASFPLKLATGAAPPLAKFAAAPFGVIERDADGPALLPITMRHVQADWAGADKNAGKSPGEIRVKRLQTDAEVLAWYAKLKRYHEATMTARELGLPPALWEETVKTVDEAGKPHSQTNTRYVHTREVELLPREPGTQVLALPPTPLAADAQARPFEVIGLPLAEPGYHVVELSSAKLGRSLLDKEAKMYVRTGVLVSNLGVHFKWGRENSVVWVTTLDRGRPVPQADVVVNDCAGKPLWSGRTDSQGLAKVPLALVQPDWNDRRCVADRGFFITARKADADIQKPADMAFVFSNWNRGIENWRFGLPTSNGPEPDARAHTVLDRSLLRAGETVSMKHFFRLETAQGLSLAKPEQLPDRAKLTHQGTGQQIELPLSWPTARSSGSQWQIPANAKLGSYLISLERGKSGSERGRSWPSGEFRVEEFRVPLIDARLSGPKALPVAPSELRMTAQMNYMAGGGLAQAPLKLSAMLRPRALSFAGFEEFSFEPPRERGANAAEPSYQEQDESEGEGRPVQRDGKLVIDKLAGLTDRNGAAEFLLKPLPKIARASELLAELSYQDPNGETKTVAQLLPLWPSKVVLGMRSKGWVSNADGKLSFSALALDTAGKPLAGQAIEVKARLNQLISTRKRMVGGFYAYDNHNEVKELGVLCSGKSDDKGLLACEAKLQVAGEVELVAQAADGEGRPVQAASNVWLTRQGELWFEQDNDDRIDVLAEKKRYEPGETARLQVRMPFREATALVAVEREGVIETKVVTLRGSDPTIELKIDKAWAPNVYVSVLALRGRVFEVPWYSFFRWGWRAPVDWWRAWREGRAMPAPTAMVDLAKPSFKLGVAELQVGLAEHQLQVKVTTDKPQYNVRQTVQTRVKVSQNGRPLADAEVAFAAVDEGLLALRGNASWDLLQALIQRRGWGVETATAQSEIIGRRHYGRKAVAAGGGGGRAPTRELFDTLLLWRPVVKLDAQGEAVIEVPLNDSLTSFRLVAIADAGAQKFGSGQASVRVTQDLQLLSGLPPLVREGDQFQGALTLRNSTAREMKLRVTLQASERVKSLPAQDLTLAAGAARELLWQIQVPEGEGELEWQAQAQEIGGSARDQLKVKQRVLPAVPVQVLQASLSQLDGAMSQAVAPPVDAWPPIGIKRGGVNVLLQARLGGDLPGPKRFFERYPYNCLEQQTSVAIGLHDAVRWQALMNRLPGYLDGDGLAGFFPPTEAERAGGSDRLTAYVLAAAHEAGRELPAASRERMLDGLTAFVEGRVLRKSWSPRSAQLDGEVRRLAALEALSRYGRASLAGMGTVDGRNLSTWPTAAVIDWLSLHRRNLKAPQREQRINEAQALLRSRLNYAGTRLSFSNEDEDAWWWLMDSADGNAARLLLAAMEDPSWKDELPRLLQGLLGRQVRGAWATTTANLWGVLALDKFAARFESVKPSGQTLASLGQLKLTQDWSSKPDGAALLLPWSEGQLNLRQQGAGKPWVTIQSLAALPLKEPLSAGYRITRELLPVEQKLAGRWSRGDLVRVRLKLDAQADMTWVVLSDPLPAGAAIMGSGLGGDSSLALQASGSGPALTGRRPTYEERSFEAWRGYFDFLPRGKHQFEYTLRLNNAGRFLLPGTRAEALYAPEQFGELPQGALEVAP</sequence>
<dbReference type="Proteomes" id="UP001209701">
    <property type="component" value="Unassembled WGS sequence"/>
</dbReference>
<feature type="chain" id="PRO_5046663657" evidence="3">
    <location>
        <begin position="31"/>
        <end position="1965"/>
    </location>
</feature>
<feature type="domain" description="Alpha-2-macroglobulin bait region" evidence="4">
    <location>
        <begin position="1048"/>
        <end position="1229"/>
    </location>
</feature>
<evidence type="ECO:0000259" key="5">
    <source>
        <dbReference type="SMART" id="SM01360"/>
    </source>
</evidence>
<dbReference type="SMART" id="SM01360">
    <property type="entry name" value="A2M"/>
    <property type="match status" value="1"/>
</dbReference>
<dbReference type="InterPro" id="IPR051802">
    <property type="entry name" value="YfhM-like"/>
</dbReference>
<dbReference type="PANTHER" id="PTHR40094">
    <property type="entry name" value="ALPHA-2-MACROGLOBULIN HOMOLOG"/>
    <property type="match status" value="1"/>
</dbReference>
<dbReference type="Pfam" id="PF11974">
    <property type="entry name" value="bMG3"/>
    <property type="match status" value="1"/>
</dbReference>
<comment type="caution">
    <text evidence="6">The sequence shown here is derived from an EMBL/GenBank/DDBJ whole genome shotgun (WGS) entry which is preliminary data.</text>
</comment>
<evidence type="ECO:0000313" key="6">
    <source>
        <dbReference type="EMBL" id="MCV2367633.1"/>
    </source>
</evidence>
<dbReference type="InterPro" id="IPR002890">
    <property type="entry name" value="MG2"/>
</dbReference>
<dbReference type="Pfam" id="PF00207">
    <property type="entry name" value="A2M"/>
    <property type="match status" value="1"/>
</dbReference>
<gene>
    <name evidence="6" type="ORF">LNV07_05945</name>
</gene>
<evidence type="ECO:0000313" key="7">
    <source>
        <dbReference type="Proteomes" id="UP001209701"/>
    </source>
</evidence>
<dbReference type="InterPro" id="IPR001599">
    <property type="entry name" value="Macroglobln_a2"/>
</dbReference>
<keyword evidence="3" id="KW-0732">Signal</keyword>
<name>A0ABT2YC71_9BURK</name>
<dbReference type="Pfam" id="PF17973">
    <property type="entry name" value="bMG10"/>
    <property type="match status" value="1"/>
</dbReference>
<dbReference type="SMART" id="SM01359">
    <property type="entry name" value="A2M_N_2"/>
    <property type="match status" value="1"/>
</dbReference>
<feature type="domain" description="Alpha-2-macroglobulin" evidence="5">
    <location>
        <begin position="1287"/>
        <end position="1377"/>
    </location>
</feature>